<reference evidence="2" key="2">
    <citation type="submission" date="2025-08" db="UniProtKB">
        <authorList>
            <consortium name="Ensembl"/>
        </authorList>
    </citation>
    <scope>IDENTIFICATION</scope>
</reference>
<reference evidence="2" key="3">
    <citation type="submission" date="2025-09" db="UniProtKB">
        <authorList>
            <consortium name="Ensembl"/>
        </authorList>
    </citation>
    <scope>IDENTIFICATION</scope>
</reference>
<dbReference type="InterPro" id="IPR006461">
    <property type="entry name" value="PLAC_motif_containing"/>
</dbReference>
<keyword evidence="3" id="KW-1185">Reference proteome</keyword>
<comment type="similarity">
    <text evidence="1">Belongs to the cornifelin family.</text>
</comment>
<dbReference type="GeneTree" id="ENSGT00940000163927"/>
<dbReference type="Ensembl" id="ENSMMDT00005036156.1">
    <property type="protein sequence ID" value="ENSMMDP00005035382.1"/>
    <property type="gene ID" value="ENSMMDG00005016626.1"/>
</dbReference>
<organism evidence="2 3">
    <name type="scientific">Myripristis murdjan</name>
    <name type="common">pinecone soldierfish</name>
    <dbReference type="NCBI Taxonomy" id="586833"/>
    <lineage>
        <taxon>Eukaryota</taxon>
        <taxon>Metazoa</taxon>
        <taxon>Chordata</taxon>
        <taxon>Craniata</taxon>
        <taxon>Vertebrata</taxon>
        <taxon>Euteleostomi</taxon>
        <taxon>Actinopterygii</taxon>
        <taxon>Neopterygii</taxon>
        <taxon>Teleostei</taxon>
        <taxon>Neoteleostei</taxon>
        <taxon>Acanthomorphata</taxon>
        <taxon>Holocentriformes</taxon>
        <taxon>Holocentridae</taxon>
        <taxon>Myripristis</taxon>
    </lineage>
</organism>
<sequence>MQAPVVSVQPTAYRPAAGSEMWSSSLFSCCDDMGICCFGMWCPHCLACQVSSDAGECLCLPMLDGLTGGMIPAATMALRSTLRERYHIRGSVFGDCCIATYCNICAWCQMARELKYQRNLLRVNTTTNVQVLLSPPPVLFMPSCLQHLQSLSTPRNRCGAA</sequence>
<dbReference type="FunCoup" id="A0A667Z596">
    <property type="interactions" value="2"/>
</dbReference>
<name>A0A667Z596_9TELE</name>
<dbReference type="Proteomes" id="UP000472263">
    <property type="component" value="Chromosome 18"/>
</dbReference>
<dbReference type="NCBIfam" id="TIGR01571">
    <property type="entry name" value="A_thal_Cys_rich"/>
    <property type="match status" value="1"/>
</dbReference>
<protein>
    <submittedName>
        <fullName evidence="2">Plac8 onzin related protein 6</fullName>
    </submittedName>
</protein>
<evidence type="ECO:0000256" key="1">
    <source>
        <dbReference type="ARBA" id="ARBA00009024"/>
    </source>
</evidence>
<evidence type="ECO:0000313" key="2">
    <source>
        <dbReference type="Ensembl" id="ENSMMDP00005035382.1"/>
    </source>
</evidence>
<dbReference type="PANTHER" id="PTHR15907">
    <property type="entry name" value="DUF614 FAMILY PROTEIN-RELATED"/>
    <property type="match status" value="1"/>
</dbReference>
<dbReference type="AlphaFoldDB" id="A0A667Z596"/>
<dbReference type="Pfam" id="PF04749">
    <property type="entry name" value="PLAC8"/>
    <property type="match status" value="1"/>
</dbReference>
<accession>A0A667Z596</accession>
<dbReference type="InParanoid" id="A0A667Z596"/>
<proteinExistence type="inferred from homology"/>
<reference evidence="2" key="1">
    <citation type="submission" date="2019-06" db="EMBL/GenBank/DDBJ databases">
        <authorList>
            <consortium name="Wellcome Sanger Institute Data Sharing"/>
        </authorList>
    </citation>
    <scope>NUCLEOTIDE SEQUENCE [LARGE SCALE GENOMIC DNA]</scope>
</reference>
<evidence type="ECO:0000313" key="3">
    <source>
        <dbReference type="Proteomes" id="UP000472263"/>
    </source>
</evidence>